<protein>
    <submittedName>
        <fullName evidence="3">Alpha/beta hydrolase</fullName>
    </submittedName>
</protein>
<organism evidence="3 4">
    <name type="scientific">Staphylococcus succinus</name>
    <dbReference type="NCBI Taxonomy" id="61015"/>
    <lineage>
        <taxon>Bacteria</taxon>
        <taxon>Bacillati</taxon>
        <taxon>Bacillota</taxon>
        <taxon>Bacilli</taxon>
        <taxon>Bacillales</taxon>
        <taxon>Staphylococcaceae</taxon>
        <taxon>Staphylococcus</taxon>
    </lineage>
</organism>
<dbReference type="SUPFAM" id="SSF53474">
    <property type="entry name" value="alpha/beta-Hydrolases"/>
    <property type="match status" value="1"/>
</dbReference>
<feature type="domain" description="Alpha/beta hydrolase fold-3" evidence="2">
    <location>
        <begin position="32"/>
        <end position="221"/>
    </location>
</feature>
<dbReference type="Gene3D" id="3.40.50.1820">
    <property type="entry name" value="alpha/beta hydrolase"/>
    <property type="match status" value="1"/>
</dbReference>
<comment type="caution">
    <text evidence="3">The sequence shown here is derived from an EMBL/GenBank/DDBJ whole genome shotgun (WGS) entry which is preliminary data.</text>
</comment>
<sequence length="280" mass="31614">MIEPTTSCTTIDGFTLPYTIIEAKSSSARGVILYFHGGGLIFGQSNDLPQDYIDILTENYHLVLVSYRLAPESNIDVIINDALTQYDTIQQQYPTFPIFTFGRSAGAFLAMLTAHHRNVDGVIDFYGYCRIHVPAFLRPNKQYQALSSQITPAILNQLIQSKPLISGPIQTRYPIYLYVRGQAQWMAYLGIQSSTQSDYNISPKQLKSFPPTFIVHCTGDPDVPYSESEHIHRYINQSHFKSLSLESHDFDRDVNETAQSIYRQAVQFLDQIVQSNGGEA</sequence>
<dbReference type="EMBL" id="PZFQ01000011">
    <property type="protein sequence ID" value="PTI76334.1"/>
    <property type="molecule type" value="Genomic_DNA"/>
</dbReference>
<dbReference type="InterPro" id="IPR050300">
    <property type="entry name" value="GDXG_lipolytic_enzyme"/>
</dbReference>
<dbReference type="InterPro" id="IPR013094">
    <property type="entry name" value="AB_hydrolase_3"/>
</dbReference>
<dbReference type="AlphaFoldDB" id="A0A9Q6HQ60"/>
<gene>
    <name evidence="3" type="ORF">BU058_04565</name>
</gene>
<dbReference type="PANTHER" id="PTHR48081">
    <property type="entry name" value="AB HYDROLASE SUPERFAMILY PROTEIN C4A8.06C"/>
    <property type="match status" value="1"/>
</dbReference>
<evidence type="ECO:0000259" key="2">
    <source>
        <dbReference type="Pfam" id="PF07859"/>
    </source>
</evidence>
<reference evidence="3 4" key="1">
    <citation type="journal article" date="2016" name="Front. Microbiol.">
        <title>Comprehensive Phylogenetic Analysis of Bovine Non-aureus Staphylococci Species Based on Whole-Genome Sequencing.</title>
        <authorList>
            <person name="Naushad S."/>
            <person name="Barkema H.W."/>
            <person name="Luby C."/>
            <person name="Condas L.A."/>
            <person name="Nobrega D.B."/>
            <person name="Carson D.A."/>
            <person name="De Buck J."/>
        </authorList>
    </citation>
    <scope>NUCLEOTIDE SEQUENCE [LARGE SCALE GENOMIC DNA]</scope>
    <source>
        <strain evidence="3 4">SNUC 1231</strain>
    </source>
</reference>
<dbReference type="RefSeq" id="WP_073505076.1">
    <property type="nucleotide sequence ID" value="NZ_CP018199.1"/>
</dbReference>
<evidence type="ECO:0000313" key="3">
    <source>
        <dbReference type="EMBL" id="PTI76334.1"/>
    </source>
</evidence>
<dbReference type="Proteomes" id="UP000241960">
    <property type="component" value="Unassembled WGS sequence"/>
</dbReference>
<evidence type="ECO:0000256" key="1">
    <source>
        <dbReference type="ARBA" id="ARBA00022801"/>
    </source>
</evidence>
<name>A0A9Q6HQ60_9STAP</name>
<dbReference type="PANTHER" id="PTHR48081:SF3">
    <property type="entry name" value="ALPHA_BETA HYDROLASE FOLD-3 DOMAIN-CONTAINING PROTEIN"/>
    <property type="match status" value="1"/>
</dbReference>
<dbReference type="GO" id="GO:0016787">
    <property type="term" value="F:hydrolase activity"/>
    <property type="evidence" value="ECO:0007669"/>
    <property type="project" value="UniProtKB-KW"/>
</dbReference>
<evidence type="ECO:0000313" key="4">
    <source>
        <dbReference type="Proteomes" id="UP000241960"/>
    </source>
</evidence>
<accession>A0A9Q6HQ60</accession>
<dbReference type="InterPro" id="IPR029058">
    <property type="entry name" value="AB_hydrolase_fold"/>
</dbReference>
<dbReference type="Pfam" id="PF07859">
    <property type="entry name" value="Abhydrolase_3"/>
    <property type="match status" value="1"/>
</dbReference>
<keyword evidence="1 3" id="KW-0378">Hydrolase</keyword>
<proteinExistence type="predicted"/>